<proteinExistence type="predicted"/>
<dbReference type="EMBL" id="LGYO01000035">
    <property type="protein sequence ID" value="KNZ41084.1"/>
    <property type="molecule type" value="Genomic_DNA"/>
</dbReference>
<dbReference type="SUPFAM" id="SSF50475">
    <property type="entry name" value="FMN-binding split barrel"/>
    <property type="match status" value="1"/>
</dbReference>
<dbReference type="OrthoDB" id="1954731at2"/>
<dbReference type="Proteomes" id="UP000036873">
    <property type="component" value="Unassembled WGS sequence"/>
</dbReference>
<protein>
    <submittedName>
        <fullName evidence="2">Pyridoxamine 5'-phosphate oxidase</fullName>
    </submittedName>
</protein>
<dbReference type="Pfam" id="PF01243">
    <property type="entry name" value="PNPOx_N"/>
    <property type="match status" value="1"/>
</dbReference>
<dbReference type="Gene3D" id="2.30.110.10">
    <property type="entry name" value="Electron Transport, Fmn-binding Protein, Chain A"/>
    <property type="match status" value="1"/>
</dbReference>
<reference evidence="3" key="1">
    <citation type="submission" date="2015-07" db="EMBL/GenBank/DDBJ databases">
        <title>Draft genome sequence of Acetobacterium bakii DSM 8293, a potential psychrophilic chemical producer through syngas fermentation.</title>
        <authorList>
            <person name="Song Y."/>
            <person name="Hwang S."/>
            <person name="Cho B.-K."/>
        </authorList>
    </citation>
    <scope>NUCLEOTIDE SEQUENCE [LARGE SCALE GENOMIC DNA]</scope>
    <source>
        <strain evidence="3">DSM 8239</strain>
    </source>
</reference>
<dbReference type="STRING" id="52689.AKG39_13980"/>
<feature type="domain" description="Pyridoxamine 5'-phosphate oxidase N-terminal" evidence="1">
    <location>
        <begin position="4"/>
        <end position="86"/>
    </location>
</feature>
<dbReference type="InterPro" id="IPR012349">
    <property type="entry name" value="Split_barrel_FMN-bd"/>
</dbReference>
<accession>A0A0L6TXS8</accession>
<dbReference type="RefSeq" id="WP_050741026.1">
    <property type="nucleotide sequence ID" value="NZ_LGYO01000035.1"/>
</dbReference>
<organism evidence="2 3">
    <name type="scientific">Acetobacterium bakii</name>
    <dbReference type="NCBI Taxonomy" id="52689"/>
    <lineage>
        <taxon>Bacteria</taxon>
        <taxon>Bacillati</taxon>
        <taxon>Bacillota</taxon>
        <taxon>Clostridia</taxon>
        <taxon>Eubacteriales</taxon>
        <taxon>Eubacteriaceae</taxon>
        <taxon>Acetobacterium</taxon>
    </lineage>
</organism>
<sequence>MVISKEIKAVIEGSAFLSLVTLGADGTPHPIIAGKGEVIDDAVVFGIYKMETTQKNLETNINAWVVGATMNDGPEGYRLTGTATVKDKQLIFTPIKVDALI</sequence>
<comment type="caution">
    <text evidence="2">The sequence shown here is derived from an EMBL/GenBank/DDBJ whole genome shotgun (WGS) entry which is preliminary data.</text>
</comment>
<keyword evidence="3" id="KW-1185">Reference proteome</keyword>
<evidence type="ECO:0000259" key="1">
    <source>
        <dbReference type="Pfam" id="PF01243"/>
    </source>
</evidence>
<name>A0A0L6TXS8_9FIRM</name>
<dbReference type="AlphaFoldDB" id="A0A0L6TXS8"/>
<evidence type="ECO:0000313" key="2">
    <source>
        <dbReference type="EMBL" id="KNZ41084.1"/>
    </source>
</evidence>
<evidence type="ECO:0000313" key="3">
    <source>
        <dbReference type="Proteomes" id="UP000036873"/>
    </source>
</evidence>
<dbReference type="PATRIC" id="fig|52689.4.peg.2173"/>
<gene>
    <name evidence="2" type="ORF">AKG39_13980</name>
</gene>
<dbReference type="InterPro" id="IPR011576">
    <property type="entry name" value="Pyridox_Oxase_N"/>
</dbReference>